<organism evidence="2 3">
    <name type="scientific">Candidatus Sodalis endolongispinus</name>
    <dbReference type="NCBI Taxonomy" id="2812662"/>
    <lineage>
        <taxon>Bacteria</taxon>
        <taxon>Pseudomonadati</taxon>
        <taxon>Pseudomonadota</taxon>
        <taxon>Gammaproteobacteria</taxon>
        <taxon>Enterobacterales</taxon>
        <taxon>Bruguierivoracaceae</taxon>
        <taxon>Sodalis</taxon>
    </lineage>
</organism>
<keyword evidence="1" id="KW-1133">Transmembrane helix</keyword>
<protein>
    <submittedName>
        <fullName evidence="2">Pilus assembly protein</fullName>
    </submittedName>
</protein>
<dbReference type="Proteomes" id="UP000811282">
    <property type="component" value="Unassembled WGS sequence"/>
</dbReference>
<sequence length="160" mass="18638">MRLRKLFSNQRGVATIKFSLTVVTFFTLILFFAEMMYITYISAALDLAISEAAKKAKNSVQETATQYQNTFKDTLSNSPRLLWGFMREPDITVETRFCHTINELKSGCLGIQAEGNRIARYKFSYNYHPLFLPYPTYWANRLTTREVIFVQESQNMPNFK</sequence>
<name>A0ABS5YER1_9GAMM</name>
<dbReference type="EMBL" id="JAFJYC010000003">
    <property type="protein sequence ID" value="MBT9433431.1"/>
    <property type="molecule type" value="Genomic_DNA"/>
</dbReference>
<evidence type="ECO:0000313" key="2">
    <source>
        <dbReference type="EMBL" id="MBT9433431.1"/>
    </source>
</evidence>
<keyword evidence="1" id="KW-0472">Membrane</keyword>
<accession>A0ABS5YER1</accession>
<feature type="transmembrane region" description="Helical" evidence="1">
    <location>
        <begin position="20"/>
        <end position="40"/>
    </location>
</feature>
<keyword evidence="1" id="KW-0812">Transmembrane</keyword>
<dbReference type="RefSeq" id="WP_215671313.1">
    <property type="nucleotide sequence ID" value="NZ_JAFJYC010000003.1"/>
</dbReference>
<evidence type="ECO:0000313" key="3">
    <source>
        <dbReference type="Proteomes" id="UP000811282"/>
    </source>
</evidence>
<reference evidence="2 3" key="1">
    <citation type="journal article" date="2021" name="Genome Biol. Evol.">
        <title>The evolution of interdependence in a four-way mealybug symbiosis.</title>
        <authorList>
            <person name="Garber A.I."/>
            <person name="Kupper M."/>
            <person name="Laetsch D.R."/>
            <person name="Weldon S.R."/>
            <person name="Ladinsky M.S."/>
            <person name="Bjorkman P.J."/>
            <person name="McCutcheon J.P."/>
        </authorList>
    </citation>
    <scope>NUCLEOTIDE SEQUENCE [LARGE SCALE GENOMIC DNA]</scope>
    <source>
        <strain evidence="2">SOD</strain>
    </source>
</reference>
<gene>
    <name evidence="2" type="ORF">JZM24_17455</name>
</gene>
<evidence type="ECO:0000256" key="1">
    <source>
        <dbReference type="SAM" id="Phobius"/>
    </source>
</evidence>
<comment type="caution">
    <text evidence="2">The sequence shown here is derived from an EMBL/GenBank/DDBJ whole genome shotgun (WGS) entry which is preliminary data.</text>
</comment>
<keyword evidence="3" id="KW-1185">Reference proteome</keyword>
<proteinExistence type="predicted"/>